<organism evidence="7 8">
    <name type="scientific">Desulfopila aestuarii DSM 18488</name>
    <dbReference type="NCBI Taxonomy" id="1121416"/>
    <lineage>
        <taxon>Bacteria</taxon>
        <taxon>Pseudomonadati</taxon>
        <taxon>Thermodesulfobacteriota</taxon>
        <taxon>Desulfobulbia</taxon>
        <taxon>Desulfobulbales</taxon>
        <taxon>Desulfocapsaceae</taxon>
        <taxon>Desulfopila</taxon>
    </lineage>
</organism>
<evidence type="ECO:0000256" key="6">
    <source>
        <dbReference type="SAM" id="Coils"/>
    </source>
</evidence>
<dbReference type="RefSeq" id="WP_073613086.1">
    <property type="nucleotide sequence ID" value="NZ_FRFE01000007.1"/>
</dbReference>
<dbReference type="Gene3D" id="1.20.1440.20">
    <property type="entry name" value="LemA-like domain"/>
    <property type="match status" value="1"/>
</dbReference>
<evidence type="ECO:0000313" key="7">
    <source>
        <dbReference type="EMBL" id="SHO47157.1"/>
    </source>
</evidence>
<dbReference type="SUPFAM" id="SSF140478">
    <property type="entry name" value="LemA-like"/>
    <property type="match status" value="1"/>
</dbReference>
<keyword evidence="8" id="KW-1185">Reference proteome</keyword>
<dbReference type="EMBL" id="FRFE01000007">
    <property type="protein sequence ID" value="SHO47157.1"/>
    <property type="molecule type" value="Genomic_DNA"/>
</dbReference>
<comment type="subcellular location">
    <subcellularLocation>
        <location evidence="1">Membrane</location>
        <topology evidence="1">Single-pass membrane protein</topology>
    </subcellularLocation>
</comment>
<dbReference type="OrthoDB" id="9804152at2"/>
<protein>
    <submittedName>
        <fullName evidence="7">LemA protein</fullName>
    </submittedName>
</protein>
<name>A0A1M7Y4I0_9BACT</name>
<evidence type="ECO:0000256" key="4">
    <source>
        <dbReference type="ARBA" id="ARBA00022989"/>
    </source>
</evidence>
<dbReference type="PROSITE" id="PS51257">
    <property type="entry name" value="PROKAR_LIPOPROTEIN"/>
    <property type="match status" value="1"/>
</dbReference>
<comment type="similarity">
    <text evidence="2">Belongs to the LemA family.</text>
</comment>
<dbReference type="Pfam" id="PF04011">
    <property type="entry name" value="LemA"/>
    <property type="match status" value="1"/>
</dbReference>
<gene>
    <name evidence="7" type="ORF">SAMN02745220_01762</name>
</gene>
<dbReference type="GO" id="GO:0016020">
    <property type="term" value="C:membrane"/>
    <property type="evidence" value="ECO:0007669"/>
    <property type="project" value="UniProtKB-SubCell"/>
</dbReference>
<proteinExistence type="inferred from homology"/>
<dbReference type="InterPro" id="IPR007156">
    <property type="entry name" value="MamQ_LemA"/>
</dbReference>
<evidence type="ECO:0000256" key="3">
    <source>
        <dbReference type="ARBA" id="ARBA00022692"/>
    </source>
</evidence>
<dbReference type="InterPro" id="IPR023353">
    <property type="entry name" value="LemA-like_dom_sf"/>
</dbReference>
<dbReference type="PANTHER" id="PTHR34478">
    <property type="entry name" value="PROTEIN LEMA"/>
    <property type="match status" value="1"/>
</dbReference>
<feature type="coiled-coil region" evidence="6">
    <location>
        <begin position="127"/>
        <end position="154"/>
    </location>
</feature>
<dbReference type="AlphaFoldDB" id="A0A1M7Y4I0"/>
<dbReference type="Proteomes" id="UP000184603">
    <property type="component" value="Unassembled WGS sequence"/>
</dbReference>
<dbReference type="STRING" id="1121416.SAMN02745220_01762"/>
<keyword evidence="3" id="KW-0812">Transmembrane</keyword>
<keyword evidence="5" id="KW-0472">Membrane</keyword>
<reference evidence="7 8" key="1">
    <citation type="submission" date="2016-12" db="EMBL/GenBank/DDBJ databases">
        <authorList>
            <person name="Song W.-J."/>
            <person name="Kurnit D.M."/>
        </authorList>
    </citation>
    <scope>NUCLEOTIDE SEQUENCE [LARGE SCALE GENOMIC DNA]</scope>
    <source>
        <strain evidence="7 8">DSM 18488</strain>
    </source>
</reference>
<evidence type="ECO:0000256" key="5">
    <source>
        <dbReference type="ARBA" id="ARBA00023136"/>
    </source>
</evidence>
<evidence type="ECO:0000256" key="1">
    <source>
        <dbReference type="ARBA" id="ARBA00004167"/>
    </source>
</evidence>
<evidence type="ECO:0000256" key="2">
    <source>
        <dbReference type="ARBA" id="ARBA00008854"/>
    </source>
</evidence>
<keyword evidence="4" id="KW-1133">Transmembrane helix</keyword>
<evidence type="ECO:0000313" key="8">
    <source>
        <dbReference type="Proteomes" id="UP000184603"/>
    </source>
</evidence>
<sequence>MRQTARLVAILFSLLLLSSCGYNSLQMKEEAVFKAWADIEAALQRRGDLIPNLVETVKGYASHERETLEAVINARSKATSVQVAPGDLGNAAKMQEFQAAQGGLTSALSRLMVVVERYPDLKANQNFLDLQNQLEGTENRINVARQRYNQVVEEFNGAIRRFPESLTNNLLLKLDRKEYFKADEAAKAVPQVKFQ</sequence>
<dbReference type="PANTHER" id="PTHR34478:SF2">
    <property type="entry name" value="MEMBRANE PROTEIN"/>
    <property type="match status" value="1"/>
</dbReference>
<accession>A0A1M7Y4I0</accession>
<keyword evidence="6" id="KW-0175">Coiled coil</keyword>